<sequence>MHQKLAQWDDTLIEIVSNTTDASGKGLQELKVGEGHACKNDEKWSGILSSDKTMGIAYCSYRSRCYRNSNTYTVAFVGGAALGAAFGLLFDAVKKNKDKAVSFEFYLESIASTLKSLEPLIEEIEKGNRILDLPHGKTTAFDKEMEEGKKLVQKCSEIGKCNFVKKIRYTYKLQKLDRTLSRLFQLLQAKSARDVKAMRIKVEEMHAAIMVNGGYNSVGDNNQIISAISCDVPPLPPVIVGLNEPLKYLKTKLLVNGESSLVVSAPGGCGKTVLAKMFCHDDDVKAAINLLEEFMNQIGPSPILLVLDDVWPETGSHIEKLILKIPGYKILVTSREKLPKFGPQYPLRPLDDEDAMALFRHHCPSLEDGSSDIPGHIVKEMVDYYKAFPLALEIAGGSLSGKPAEFWQIRLKECSSVSSRISSDSNKLLSFLQSILNDLKYISKECFMDLGSFPEDRRIPAAALIDMWTELYDLEEDVMAITNLFDLTIRNLANLVVTRKDAKELDGYYCEHFVTQHDLLRDLAIDQGNQEQIRRRRRLIMNLNGDELPNWFREHCFKGKEYIKEPFSAHLLSISTDENFSSNWFDMQLPEAKVLILNFRTKDYTLPKFVKNMNKLKVLVVTNYSYFPAGLSNFQLLGALKNLKRIRLERILITSIIKTPVRLKNLQKISLFMCNIGEAFSNCPIKISELLPKLKEMNVDFCNDLVELPVELCDIIHLKRLSITHCPKLSALPKEIGKLENLEVLRIRSCIDLLELPESIRNLSKLTFIDISDCSSIQNLPEHIGELRNLKKLNMTNCSRLQDLPQSVMELQQLEVLICDEERKQLWEPFLHCLNNIEIRVTKEDINLNWLPKFKS</sequence>
<dbReference type="PROSITE" id="PS51153">
    <property type="entry name" value="RPW8"/>
    <property type="match status" value="1"/>
</dbReference>
<feature type="domain" description="RPW8" evidence="4">
    <location>
        <begin position="71"/>
        <end position="221"/>
    </location>
</feature>
<protein>
    <recommendedName>
        <fullName evidence="4">RPW8 domain-containing protein</fullName>
    </recommendedName>
</protein>
<dbReference type="Gene3D" id="3.80.10.10">
    <property type="entry name" value="Ribonuclease Inhibitor"/>
    <property type="match status" value="1"/>
</dbReference>
<keyword evidence="3" id="KW-1133">Transmembrane helix</keyword>
<keyword evidence="3" id="KW-0812">Transmembrane</keyword>
<dbReference type="EMBL" id="JAEACU010000008">
    <property type="protein sequence ID" value="KAH7520126.1"/>
    <property type="molecule type" value="Genomic_DNA"/>
</dbReference>
<dbReference type="InterPro" id="IPR032675">
    <property type="entry name" value="LRR_dom_sf"/>
</dbReference>
<proteinExistence type="inferred from homology"/>
<dbReference type="Pfam" id="PF05659">
    <property type="entry name" value="RPW8"/>
    <property type="match status" value="1"/>
</dbReference>
<keyword evidence="2" id="KW-0611">Plant defense</keyword>
<accession>A0A978UYR0</accession>
<evidence type="ECO:0000259" key="4">
    <source>
        <dbReference type="PROSITE" id="PS51153"/>
    </source>
</evidence>
<dbReference type="InterPro" id="IPR008808">
    <property type="entry name" value="Powdery_mildew-R_dom"/>
</dbReference>
<dbReference type="Proteomes" id="UP000813462">
    <property type="component" value="Unassembled WGS sequence"/>
</dbReference>
<dbReference type="Gene3D" id="3.40.50.300">
    <property type="entry name" value="P-loop containing nucleotide triphosphate hydrolases"/>
    <property type="match status" value="1"/>
</dbReference>
<evidence type="ECO:0000313" key="6">
    <source>
        <dbReference type="Proteomes" id="UP000813462"/>
    </source>
</evidence>
<dbReference type="SUPFAM" id="SSF52047">
    <property type="entry name" value="RNI-like"/>
    <property type="match status" value="1"/>
</dbReference>
<dbReference type="PRINTS" id="PR00364">
    <property type="entry name" value="DISEASERSIST"/>
</dbReference>
<comment type="similarity">
    <text evidence="1">Belongs to the disease resistance NB-LRR family.</text>
</comment>
<dbReference type="GO" id="GO:0006952">
    <property type="term" value="P:defense response"/>
    <property type="evidence" value="ECO:0007669"/>
    <property type="project" value="UniProtKB-KW"/>
</dbReference>
<dbReference type="SUPFAM" id="SSF52540">
    <property type="entry name" value="P-loop containing nucleoside triphosphate hydrolases"/>
    <property type="match status" value="1"/>
</dbReference>
<gene>
    <name evidence="5" type="ORF">FEM48_Zijuj08G0111000</name>
</gene>
<dbReference type="PANTHER" id="PTHR36766:SF3">
    <property type="entry name" value="RPW8 DOMAIN-CONTAINING PROTEIN"/>
    <property type="match status" value="1"/>
</dbReference>
<evidence type="ECO:0000256" key="3">
    <source>
        <dbReference type="SAM" id="Phobius"/>
    </source>
</evidence>
<name>A0A978UYR0_ZIZJJ</name>
<dbReference type="InterPro" id="IPR036388">
    <property type="entry name" value="WH-like_DNA-bd_sf"/>
</dbReference>
<dbReference type="AlphaFoldDB" id="A0A978UYR0"/>
<dbReference type="PANTHER" id="PTHR36766">
    <property type="entry name" value="PLANT BROAD-SPECTRUM MILDEW RESISTANCE PROTEIN RPW8"/>
    <property type="match status" value="1"/>
</dbReference>
<organism evidence="5 6">
    <name type="scientific">Ziziphus jujuba var. spinosa</name>
    <dbReference type="NCBI Taxonomy" id="714518"/>
    <lineage>
        <taxon>Eukaryota</taxon>
        <taxon>Viridiplantae</taxon>
        <taxon>Streptophyta</taxon>
        <taxon>Embryophyta</taxon>
        <taxon>Tracheophyta</taxon>
        <taxon>Spermatophyta</taxon>
        <taxon>Magnoliopsida</taxon>
        <taxon>eudicotyledons</taxon>
        <taxon>Gunneridae</taxon>
        <taxon>Pentapetalae</taxon>
        <taxon>rosids</taxon>
        <taxon>fabids</taxon>
        <taxon>Rosales</taxon>
        <taxon>Rhamnaceae</taxon>
        <taxon>Paliureae</taxon>
        <taxon>Ziziphus</taxon>
    </lineage>
</organism>
<feature type="transmembrane region" description="Helical" evidence="3">
    <location>
        <begin position="72"/>
        <end position="90"/>
    </location>
</feature>
<reference evidence="5" key="1">
    <citation type="journal article" date="2021" name="Front. Plant Sci.">
        <title>Chromosome-Scale Genome Assembly for Chinese Sour Jujube and Insights Into Its Genome Evolution and Domestication Signature.</title>
        <authorList>
            <person name="Shen L.-Y."/>
            <person name="Luo H."/>
            <person name="Wang X.-L."/>
            <person name="Wang X.-M."/>
            <person name="Qiu X.-J."/>
            <person name="Liu H."/>
            <person name="Zhou S.-S."/>
            <person name="Jia K.-H."/>
            <person name="Nie S."/>
            <person name="Bao Y.-T."/>
            <person name="Zhang R.-G."/>
            <person name="Yun Q.-Z."/>
            <person name="Chai Y.-H."/>
            <person name="Lu J.-Y."/>
            <person name="Li Y."/>
            <person name="Zhao S.-W."/>
            <person name="Mao J.-F."/>
            <person name="Jia S.-G."/>
            <person name="Mao Y.-M."/>
        </authorList>
    </citation>
    <scope>NUCLEOTIDE SEQUENCE</scope>
    <source>
        <strain evidence="5">AT0</strain>
        <tissue evidence="5">Leaf</tissue>
    </source>
</reference>
<evidence type="ECO:0000256" key="2">
    <source>
        <dbReference type="ARBA" id="ARBA00022821"/>
    </source>
</evidence>
<evidence type="ECO:0000256" key="1">
    <source>
        <dbReference type="ARBA" id="ARBA00008894"/>
    </source>
</evidence>
<dbReference type="Gene3D" id="1.10.10.10">
    <property type="entry name" value="Winged helix-like DNA-binding domain superfamily/Winged helix DNA-binding domain"/>
    <property type="match status" value="1"/>
</dbReference>
<evidence type="ECO:0000313" key="5">
    <source>
        <dbReference type="EMBL" id="KAH7520126.1"/>
    </source>
</evidence>
<dbReference type="InterPro" id="IPR027417">
    <property type="entry name" value="P-loop_NTPase"/>
</dbReference>
<comment type="caution">
    <text evidence="5">The sequence shown here is derived from an EMBL/GenBank/DDBJ whole genome shotgun (WGS) entry which is preliminary data.</text>
</comment>
<keyword evidence="3" id="KW-0472">Membrane</keyword>